<proteinExistence type="predicted"/>
<organism evidence="1">
    <name type="scientific">Oikopleura dioica</name>
    <name type="common">Tunicate</name>
    <dbReference type="NCBI Taxonomy" id="34765"/>
    <lineage>
        <taxon>Eukaryota</taxon>
        <taxon>Metazoa</taxon>
        <taxon>Chordata</taxon>
        <taxon>Tunicata</taxon>
        <taxon>Appendicularia</taxon>
        <taxon>Copelata</taxon>
        <taxon>Oikopleuridae</taxon>
        <taxon>Oikopleura</taxon>
    </lineage>
</organism>
<sequence length="119" mass="13829">MKKRKHVISLILSPMFTKNIGAQNIITNKLSLFKTRNKCSKIRCHKQRNISTPNTIRVGCFEGDWREMWFVPNGVGWVPQLNASVDYPVCKDMKSTSDEIEERIFKNDSKISILLYKSH</sequence>
<dbReference type="InParanoid" id="E4WPW9"/>
<keyword evidence="2" id="KW-1185">Reference proteome</keyword>
<protein>
    <submittedName>
        <fullName evidence="1">Uncharacterized protein</fullName>
    </submittedName>
</protein>
<dbReference type="Proteomes" id="UP000001307">
    <property type="component" value="Unassembled WGS sequence"/>
</dbReference>
<evidence type="ECO:0000313" key="1">
    <source>
        <dbReference type="EMBL" id="CBY20790.1"/>
    </source>
</evidence>
<evidence type="ECO:0000313" key="2">
    <source>
        <dbReference type="Proteomes" id="UP000001307"/>
    </source>
</evidence>
<gene>
    <name evidence="1" type="ORF">GSOID_T00000796001</name>
</gene>
<reference evidence="1" key="1">
    <citation type="journal article" date="2010" name="Science">
        <title>Plasticity of animal genome architecture unmasked by rapid evolution of a pelagic tunicate.</title>
        <authorList>
            <person name="Denoeud F."/>
            <person name="Henriet S."/>
            <person name="Mungpakdee S."/>
            <person name="Aury J.M."/>
            <person name="Da Silva C."/>
            <person name="Brinkmann H."/>
            <person name="Mikhaleva J."/>
            <person name="Olsen L.C."/>
            <person name="Jubin C."/>
            <person name="Canestro C."/>
            <person name="Bouquet J.M."/>
            <person name="Danks G."/>
            <person name="Poulain J."/>
            <person name="Campsteijn C."/>
            <person name="Adamski M."/>
            <person name="Cross I."/>
            <person name="Yadetie F."/>
            <person name="Muffato M."/>
            <person name="Louis A."/>
            <person name="Butcher S."/>
            <person name="Tsagkogeorga G."/>
            <person name="Konrad A."/>
            <person name="Singh S."/>
            <person name="Jensen M.F."/>
            <person name="Cong E.H."/>
            <person name="Eikeseth-Otteraa H."/>
            <person name="Noel B."/>
            <person name="Anthouard V."/>
            <person name="Porcel B.M."/>
            <person name="Kachouri-Lafond R."/>
            <person name="Nishino A."/>
            <person name="Ugolini M."/>
            <person name="Chourrout P."/>
            <person name="Nishida H."/>
            <person name="Aasland R."/>
            <person name="Huzurbazar S."/>
            <person name="Westhof E."/>
            <person name="Delsuc F."/>
            <person name="Lehrach H."/>
            <person name="Reinhardt R."/>
            <person name="Weissenbach J."/>
            <person name="Roy S.W."/>
            <person name="Artiguenave F."/>
            <person name="Postlethwait J.H."/>
            <person name="Manak J.R."/>
            <person name="Thompson E.M."/>
            <person name="Jaillon O."/>
            <person name="Du Pasquier L."/>
            <person name="Boudinot P."/>
            <person name="Liberles D.A."/>
            <person name="Volff J.N."/>
            <person name="Philippe H."/>
            <person name="Lenhard B."/>
            <person name="Roest Crollius H."/>
            <person name="Wincker P."/>
            <person name="Chourrout D."/>
        </authorList>
    </citation>
    <scope>NUCLEOTIDE SEQUENCE [LARGE SCALE GENOMIC DNA]</scope>
</reference>
<name>E4WPW9_OIKDI</name>
<accession>E4WPW9</accession>
<dbReference type="AlphaFoldDB" id="E4WPW9"/>
<dbReference type="EMBL" id="FN653015">
    <property type="protein sequence ID" value="CBY20790.1"/>
    <property type="molecule type" value="Genomic_DNA"/>
</dbReference>